<dbReference type="InterPro" id="IPR051810">
    <property type="entry name" value="Precorrin_MeTrfase"/>
</dbReference>
<comment type="caution">
    <text evidence="2">The sequence shown here is derived from an EMBL/GenBank/DDBJ whole genome shotgun (WGS) entry which is preliminary data.</text>
</comment>
<evidence type="ECO:0000259" key="1">
    <source>
        <dbReference type="Pfam" id="PF11760"/>
    </source>
</evidence>
<evidence type="ECO:0000313" key="3">
    <source>
        <dbReference type="Proteomes" id="UP000257706"/>
    </source>
</evidence>
<sequence>MTDISSIAAPAVLILGPSGLPLARRVQALLPGAVITGPHARLAADDRALVVPLDPVAEGLRDLFLAGRPILGIAAAGALIRMLAPVLADKTAEPPVLALAEDGSAVVPLLGGHHGANDLARHLATALGAVAAVTTAGDLRFGVALDDPPAGWRLAAGLDPKPAMAALVAGASVRGEADLPDWLPP</sequence>
<dbReference type="PANTHER" id="PTHR47036:SF1">
    <property type="entry name" value="COBALT-FACTOR III C(17)-METHYLTRANSFERASE-RELATED"/>
    <property type="match status" value="1"/>
</dbReference>
<dbReference type="InterPro" id="IPR021744">
    <property type="entry name" value="CbiG_N"/>
</dbReference>
<dbReference type="GO" id="GO:0032259">
    <property type="term" value="P:methylation"/>
    <property type="evidence" value="ECO:0007669"/>
    <property type="project" value="UniProtKB-KW"/>
</dbReference>
<dbReference type="AlphaFoldDB" id="A0A3B9IP25"/>
<keyword evidence="2" id="KW-0489">Methyltransferase</keyword>
<feature type="domain" description="Cobalamin synthesis G N-terminal" evidence="1">
    <location>
        <begin position="60"/>
        <end position="138"/>
    </location>
</feature>
<dbReference type="Gene3D" id="3.40.50.11220">
    <property type="match status" value="1"/>
</dbReference>
<keyword evidence="2" id="KW-0808">Transferase</keyword>
<dbReference type="GO" id="GO:0008168">
    <property type="term" value="F:methyltransferase activity"/>
    <property type="evidence" value="ECO:0007669"/>
    <property type="project" value="UniProtKB-KW"/>
</dbReference>
<proteinExistence type="predicted"/>
<protein>
    <submittedName>
        <fullName evidence="2">Precorrin-3B C(17)-methyltransferase</fullName>
    </submittedName>
</protein>
<dbReference type="EMBL" id="DMAI01000318">
    <property type="protein sequence ID" value="HAE49601.1"/>
    <property type="molecule type" value="Genomic_DNA"/>
</dbReference>
<feature type="non-terminal residue" evidence="2">
    <location>
        <position position="185"/>
    </location>
</feature>
<organism evidence="2 3">
    <name type="scientific">Tistrella mobilis</name>
    <dbReference type="NCBI Taxonomy" id="171437"/>
    <lineage>
        <taxon>Bacteria</taxon>
        <taxon>Pseudomonadati</taxon>
        <taxon>Pseudomonadota</taxon>
        <taxon>Alphaproteobacteria</taxon>
        <taxon>Geminicoccales</taxon>
        <taxon>Geminicoccaceae</taxon>
        <taxon>Tistrella</taxon>
    </lineage>
</organism>
<evidence type="ECO:0000313" key="2">
    <source>
        <dbReference type="EMBL" id="HAE49601.1"/>
    </source>
</evidence>
<accession>A0A3B9IP25</accession>
<gene>
    <name evidence="2" type="ORF">DCK97_19470</name>
</gene>
<dbReference type="Pfam" id="PF11760">
    <property type="entry name" value="CbiG_N"/>
    <property type="match status" value="1"/>
</dbReference>
<dbReference type="PANTHER" id="PTHR47036">
    <property type="entry name" value="COBALT-FACTOR III C(17)-METHYLTRANSFERASE-RELATED"/>
    <property type="match status" value="1"/>
</dbReference>
<reference evidence="2 3" key="1">
    <citation type="journal article" date="2018" name="Nat. Biotechnol.">
        <title>A standardized bacterial taxonomy based on genome phylogeny substantially revises the tree of life.</title>
        <authorList>
            <person name="Parks D.H."/>
            <person name="Chuvochina M."/>
            <person name="Waite D.W."/>
            <person name="Rinke C."/>
            <person name="Skarshewski A."/>
            <person name="Chaumeil P.A."/>
            <person name="Hugenholtz P."/>
        </authorList>
    </citation>
    <scope>NUCLEOTIDE SEQUENCE [LARGE SCALE GENOMIC DNA]</scope>
    <source>
        <strain evidence="2">UBA8739</strain>
    </source>
</reference>
<dbReference type="SUPFAM" id="SSF159672">
    <property type="entry name" value="CbiG N-terminal domain-like"/>
    <property type="match status" value="1"/>
</dbReference>
<name>A0A3B9IP25_9PROT</name>
<dbReference type="Proteomes" id="UP000257706">
    <property type="component" value="Unassembled WGS sequence"/>
</dbReference>
<dbReference type="InterPro" id="IPR038029">
    <property type="entry name" value="GbiG_N_sf"/>
</dbReference>